<dbReference type="GO" id="GO:0000324">
    <property type="term" value="C:fungal-type vacuole"/>
    <property type="evidence" value="ECO:0007669"/>
    <property type="project" value="TreeGrafter"/>
</dbReference>
<comment type="subcellular location">
    <subcellularLocation>
        <location evidence="1">Membrane</location>
        <topology evidence="1">Multi-pass membrane protein</topology>
    </subcellularLocation>
</comment>
<dbReference type="InterPro" id="IPR007568">
    <property type="entry name" value="RTA1"/>
</dbReference>
<evidence type="ECO:0000256" key="1">
    <source>
        <dbReference type="ARBA" id="ARBA00004141"/>
    </source>
</evidence>
<reference evidence="6 7" key="1">
    <citation type="journal article" date="2017" name="Mycologia">
        <title>Bifiguratus adelaidae, gen. et sp. nov., a new member of Mucoromycotina in endophytic and soil-dwelling habitats.</title>
        <authorList>
            <person name="Torres-Cruz T.J."/>
            <person name="Billingsley Tobias T.L."/>
            <person name="Almatruk M."/>
            <person name="Hesse C."/>
            <person name="Kuske C.R."/>
            <person name="Desiro A."/>
            <person name="Benucci G.M."/>
            <person name="Bonito G."/>
            <person name="Stajich J.E."/>
            <person name="Dunlap C."/>
            <person name="Arnold A.E."/>
            <person name="Porras-Alfaro A."/>
        </authorList>
    </citation>
    <scope>NUCLEOTIDE SEQUENCE [LARGE SCALE GENOMIC DNA]</scope>
    <source>
        <strain evidence="6 7">AZ0501</strain>
    </source>
</reference>
<dbReference type="Proteomes" id="UP000242875">
    <property type="component" value="Unassembled WGS sequence"/>
</dbReference>
<evidence type="ECO:0000256" key="5">
    <source>
        <dbReference type="SAM" id="Phobius"/>
    </source>
</evidence>
<evidence type="ECO:0008006" key="8">
    <source>
        <dbReference type="Google" id="ProtNLM"/>
    </source>
</evidence>
<proteinExistence type="predicted"/>
<feature type="transmembrane region" description="Helical" evidence="5">
    <location>
        <begin position="211"/>
        <end position="231"/>
    </location>
</feature>
<feature type="transmembrane region" description="Helical" evidence="5">
    <location>
        <begin position="83"/>
        <end position="105"/>
    </location>
</feature>
<evidence type="ECO:0000256" key="4">
    <source>
        <dbReference type="ARBA" id="ARBA00023136"/>
    </source>
</evidence>
<dbReference type="OrthoDB" id="3358017at2759"/>
<feature type="transmembrane region" description="Helical" evidence="5">
    <location>
        <begin position="23"/>
        <end position="43"/>
    </location>
</feature>
<comment type="caution">
    <text evidence="6">The sequence shown here is derived from an EMBL/GenBank/DDBJ whole genome shotgun (WGS) entry which is preliminary data.</text>
</comment>
<keyword evidence="3 5" id="KW-1133">Transmembrane helix</keyword>
<feature type="transmembrane region" description="Helical" evidence="5">
    <location>
        <begin position="50"/>
        <end position="68"/>
    </location>
</feature>
<dbReference type="PANTHER" id="PTHR31465:SF9">
    <property type="entry name" value="SPHINGOID LONG-CHAIN BASE TRANSPORTER RSB1"/>
    <property type="match status" value="1"/>
</dbReference>
<dbReference type="GO" id="GO:0005886">
    <property type="term" value="C:plasma membrane"/>
    <property type="evidence" value="ECO:0007669"/>
    <property type="project" value="TreeGrafter"/>
</dbReference>
<evidence type="ECO:0000313" key="7">
    <source>
        <dbReference type="Proteomes" id="UP000242875"/>
    </source>
</evidence>
<feature type="transmembrane region" description="Helical" evidence="5">
    <location>
        <begin position="126"/>
        <end position="151"/>
    </location>
</feature>
<evidence type="ECO:0000256" key="2">
    <source>
        <dbReference type="ARBA" id="ARBA00022692"/>
    </source>
</evidence>
<feature type="transmembrane region" description="Helical" evidence="5">
    <location>
        <begin position="163"/>
        <end position="190"/>
    </location>
</feature>
<evidence type="ECO:0000256" key="3">
    <source>
        <dbReference type="ARBA" id="ARBA00022989"/>
    </source>
</evidence>
<dbReference type="PANTHER" id="PTHR31465">
    <property type="entry name" value="PROTEIN RTA1-RELATED"/>
    <property type="match status" value="1"/>
</dbReference>
<feature type="transmembrane region" description="Helical" evidence="5">
    <location>
        <begin position="251"/>
        <end position="269"/>
    </location>
</feature>
<name>A0A261XVK0_9FUNG</name>
<dbReference type="Pfam" id="PF04479">
    <property type="entry name" value="RTA1"/>
    <property type="match status" value="1"/>
</dbReference>
<organism evidence="6 7">
    <name type="scientific">Bifiguratus adelaidae</name>
    <dbReference type="NCBI Taxonomy" id="1938954"/>
    <lineage>
        <taxon>Eukaryota</taxon>
        <taxon>Fungi</taxon>
        <taxon>Fungi incertae sedis</taxon>
        <taxon>Mucoromycota</taxon>
        <taxon>Mucoromycotina</taxon>
        <taxon>Endogonomycetes</taxon>
        <taxon>Endogonales</taxon>
        <taxon>Endogonales incertae sedis</taxon>
        <taxon>Bifiguratus</taxon>
    </lineage>
</organism>
<protein>
    <recommendedName>
        <fullName evidence="8">RTA1-domain-containing protein</fullName>
    </recommendedName>
</protein>
<sequence length="298" mass="33350">MDKLASASGGHLQVNIYGYVPNFAANVVGLSLFAVAWLLHTVFGLYYRQWWFGTAVWIACGLETAGYVARTLSHANPTVINDYLVQIICLTLGPAFAMAGIYYMLAKFTVIYGGQFSKLKPMAYSTIFILFDFISIVLQAIGGGMAAVALLNHTSATNGTHVMLAGICFQVVSMLIFMFFCAWFVYNITFGPTKYGWRYNAEYADLHSRKLFIVFPWSIGVAVLAIFTRCIYRVVELAQGWTGYLITHEQYFLALDGLMLIIALFALLLPHPGFVWGRRHIKVEKFGRPQPLDQNKEG</sequence>
<accession>A0A261XVK0</accession>
<evidence type="ECO:0000313" key="6">
    <source>
        <dbReference type="EMBL" id="OZJ02396.1"/>
    </source>
</evidence>
<gene>
    <name evidence="6" type="ORF">BZG36_04876</name>
</gene>
<dbReference type="EMBL" id="MVBO01000156">
    <property type="protein sequence ID" value="OZJ02396.1"/>
    <property type="molecule type" value="Genomic_DNA"/>
</dbReference>
<keyword evidence="4 5" id="KW-0472">Membrane</keyword>
<keyword evidence="2 5" id="KW-0812">Transmembrane</keyword>
<keyword evidence="7" id="KW-1185">Reference proteome</keyword>
<dbReference type="AlphaFoldDB" id="A0A261XVK0"/>